<dbReference type="Proteomes" id="UP001159405">
    <property type="component" value="Unassembled WGS sequence"/>
</dbReference>
<feature type="compositionally biased region" description="Basic residues" evidence="2">
    <location>
        <begin position="236"/>
        <end position="246"/>
    </location>
</feature>
<comment type="caution">
    <text evidence="3">The sequence shown here is derived from an EMBL/GenBank/DDBJ whole genome shotgun (WGS) entry which is preliminary data.</text>
</comment>
<evidence type="ECO:0000313" key="4">
    <source>
        <dbReference type="Proteomes" id="UP001159405"/>
    </source>
</evidence>
<keyword evidence="1" id="KW-0175">Coiled coil</keyword>
<keyword evidence="4" id="KW-1185">Reference proteome</keyword>
<feature type="compositionally biased region" description="Polar residues" evidence="2">
    <location>
        <begin position="263"/>
        <end position="278"/>
    </location>
</feature>
<proteinExistence type="predicted"/>
<evidence type="ECO:0000256" key="2">
    <source>
        <dbReference type="SAM" id="MobiDB-lite"/>
    </source>
</evidence>
<name>A0ABN8RN81_9CNID</name>
<evidence type="ECO:0000313" key="3">
    <source>
        <dbReference type="EMBL" id="CAH3179553.1"/>
    </source>
</evidence>
<organism evidence="3 4">
    <name type="scientific">Porites lobata</name>
    <dbReference type="NCBI Taxonomy" id="104759"/>
    <lineage>
        <taxon>Eukaryota</taxon>
        <taxon>Metazoa</taxon>
        <taxon>Cnidaria</taxon>
        <taxon>Anthozoa</taxon>
        <taxon>Hexacorallia</taxon>
        <taxon>Scleractinia</taxon>
        <taxon>Fungiina</taxon>
        <taxon>Poritidae</taxon>
        <taxon>Porites</taxon>
    </lineage>
</organism>
<feature type="region of interest" description="Disordered" evidence="2">
    <location>
        <begin position="210"/>
        <end position="278"/>
    </location>
</feature>
<dbReference type="EMBL" id="CALNXK010000258">
    <property type="protein sequence ID" value="CAH3179553.1"/>
    <property type="molecule type" value="Genomic_DNA"/>
</dbReference>
<accession>A0ABN8RN81</accession>
<protein>
    <submittedName>
        <fullName evidence="3">Uncharacterized protein</fullName>
    </submittedName>
</protein>
<sequence>MESTTALSILNGPKSFFVASHLIAEDKCKPTRVAMIWLGVKVKAVHVQSARNSLRQFCEETIQLDLDASSSITEVNEVVHDILGQEGDDQQEEELNLMADEKFDSDTKDGGTSCFLNNFQTTAESIEVLITNVGEKLSSEIVNIFWSEIDSIESNVLPTSHENHQSLLLLELDELRLKCSTYESTIDNLEKEKASLRAVTKILSSSENRENFDPTHFSVSNEPTDGSEWTKVGNVKSKRQKNKKSKQNGTDAKEDAVKDFNDHNSSSQAPKQITSNSAQLTDQKPCVIIAGDSMLKSLSQFLSLHRLFPVEHIHRMQEYSKRRALSAKFVFRGSLSNGAMLERHTTL</sequence>
<reference evidence="3 4" key="1">
    <citation type="submission" date="2022-05" db="EMBL/GenBank/DDBJ databases">
        <authorList>
            <consortium name="Genoscope - CEA"/>
            <person name="William W."/>
        </authorList>
    </citation>
    <scope>NUCLEOTIDE SEQUENCE [LARGE SCALE GENOMIC DNA]</scope>
</reference>
<feature type="coiled-coil region" evidence="1">
    <location>
        <begin position="172"/>
        <end position="199"/>
    </location>
</feature>
<gene>
    <name evidence="3" type="ORF">PLOB_00021926</name>
</gene>
<feature type="compositionally biased region" description="Basic and acidic residues" evidence="2">
    <location>
        <begin position="251"/>
        <end position="262"/>
    </location>
</feature>
<evidence type="ECO:0000256" key="1">
    <source>
        <dbReference type="SAM" id="Coils"/>
    </source>
</evidence>